<evidence type="ECO:0000313" key="2">
    <source>
        <dbReference type="Proteomes" id="UP000648239"/>
    </source>
</evidence>
<evidence type="ECO:0000313" key="1">
    <source>
        <dbReference type="EMBL" id="MBD3868129.1"/>
    </source>
</evidence>
<reference evidence="1 2" key="1">
    <citation type="submission" date="2020-08" db="EMBL/GenBank/DDBJ databases">
        <title>Acidobacteriota in marine sediments use diverse sulfur dissimilation pathways.</title>
        <authorList>
            <person name="Wasmund K."/>
        </authorList>
    </citation>
    <scope>NUCLEOTIDE SEQUENCE [LARGE SCALE GENOMIC DNA]</scope>
    <source>
        <strain evidence="1">MAG AM4</strain>
    </source>
</reference>
<proteinExistence type="predicted"/>
<dbReference type="InterPro" id="IPR009282">
    <property type="entry name" value="DUF937"/>
</dbReference>
<name>A0A8J7CEE2_9BACT</name>
<dbReference type="EMBL" id="JACXWD010000023">
    <property type="protein sequence ID" value="MBD3868129.1"/>
    <property type="molecule type" value="Genomic_DNA"/>
</dbReference>
<dbReference type="Proteomes" id="UP000648239">
    <property type="component" value="Unassembled WGS sequence"/>
</dbReference>
<dbReference type="AlphaFoldDB" id="A0A8J7CEE2"/>
<protein>
    <submittedName>
        <fullName evidence="1">DUF937 domain-containing protein</fullName>
    </submittedName>
</protein>
<gene>
    <name evidence="1" type="ORF">IFK94_08385</name>
</gene>
<sequence length="172" mass="17805">MDLLKMILGANDGGNVRQLAGQFGLEETQAKSAVESLLPSLAQGLKNNMGRTGGMDALLGALKGGNHQRYLDNPAELTRPETTADGNGILGHLFGSKEVSRNVAARASAQTGVDNGILKKMLPLLATMAMGSMSKQTGGGANKDMGILGSLLDSDGDGSVADDLLNMAKKFF</sequence>
<dbReference type="Pfam" id="PF06078">
    <property type="entry name" value="DUF937"/>
    <property type="match status" value="1"/>
</dbReference>
<organism evidence="1 2">
    <name type="scientific">Candidatus Polarisedimenticola svalbardensis</name>
    <dbReference type="NCBI Taxonomy" id="2886004"/>
    <lineage>
        <taxon>Bacteria</taxon>
        <taxon>Pseudomonadati</taxon>
        <taxon>Acidobacteriota</taxon>
        <taxon>Candidatus Polarisedimenticolia</taxon>
        <taxon>Candidatus Polarisedimenticolales</taxon>
        <taxon>Candidatus Polarisedimenticolaceae</taxon>
        <taxon>Candidatus Polarisedimenticola</taxon>
    </lineage>
</organism>
<accession>A0A8J7CEE2</accession>
<comment type="caution">
    <text evidence="1">The sequence shown here is derived from an EMBL/GenBank/DDBJ whole genome shotgun (WGS) entry which is preliminary data.</text>
</comment>